<organism evidence="1 2">
    <name type="scientific">Cohnella luojiensis</name>
    <dbReference type="NCBI Taxonomy" id="652876"/>
    <lineage>
        <taxon>Bacteria</taxon>
        <taxon>Bacillati</taxon>
        <taxon>Bacillota</taxon>
        <taxon>Bacilli</taxon>
        <taxon>Bacillales</taxon>
        <taxon>Paenibacillaceae</taxon>
        <taxon>Cohnella</taxon>
    </lineage>
</organism>
<dbReference type="Proteomes" id="UP000297900">
    <property type="component" value="Unassembled WGS sequence"/>
</dbReference>
<gene>
    <name evidence="1" type="ORF">E2980_01525</name>
</gene>
<evidence type="ECO:0000313" key="1">
    <source>
        <dbReference type="EMBL" id="TFE31779.1"/>
    </source>
</evidence>
<dbReference type="EMBL" id="SOMN01000001">
    <property type="protein sequence ID" value="TFE31779.1"/>
    <property type="molecule type" value="Genomic_DNA"/>
</dbReference>
<dbReference type="RefSeq" id="WP_135150347.1">
    <property type="nucleotide sequence ID" value="NZ_SOMN01000001.1"/>
</dbReference>
<reference evidence="1 2" key="1">
    <citation type="submission" date="2019-03" db="EMBL/GenBank/DDBJ databases">
        <title>Cohnella endophytica sp. nov., a novel endophytic bacterium isolated from bark of Sonneratia apetala.</title>
        <authorList>
            <person name="Tuo L."/>
        </authorList>
    </citation>
    <scope>NUCLEOTIDE SEQUENCE [LARGE SCALE GENOMIC DNA]</scope>
    <source>
        <strain evidence="1 2">CCTCC AB 208254</strain>
    </source>
</reference>
<dbReference type="OrthoDB" id="2626795at2"/>
<comment type="caution">
    <text evidence="1">The sequence shown here is derived from an EMBL/GenBank/DDBJ whole genome shotgun (WGS) entry which is preliminary data.</text>
</comment>
<name>A0A4Y8M9M6_9BACL</name>
<protein>
    <submittedName>
        <fullName evidence="1">Uncharacterized protein</fullName>
    </submittedName>
</protein>
<evidence type="ECO:0000313" key="2">
    <source>
        <dbReference type="Proteomes" id="UP000297900"/>
    </source>
</evidence>
<accession>A0A4Y8M9M6</accession>
<keyword evidence="2" id="KW-1185">Reference proteome</keyword>
<sequence length="70" mass="8199">MRQLTYMLVSQHMAYAIKHPEEIEQCDSIYDHMLYFFTAIVGMAEDLAIKHIDDFFSDTFSLVNTHSPQI</sequence>
<dbReference type="AlphaFoldDB" id="A0A4Y8M9M6"/>
<proteinExistence type="predicted"/>